<dbReference type="EMBL" id="UINC01014745">
    <property type="protein sequence ID" value="SVA62667.1"/>
    <property type="molecule type" value="Genomic_DNA"/>
</dbReference>
<evidence type="ECO:0008006" key="2">
    <source>
        <dbReference type="Google" id="ProtNLM"/>
    </source>
</evidence>
<feature type="non-terminal residue" evidence="1">
    <location>
        <position position="1"/>
    </location>
</feature>
<feature type="non-terminal residue" evidence="1">
    <location>
        <position position="993"/>
    </location>
</feature>
<evidence type="ECO:0000313" key="1">
    <source>
        <dbReference type="EMBL" id="SVA62667.1"/>
    </source>
</evidence>
<dbReference type="InterPro" id="IPR008969">
    <property type="entry name" value="CarboxyPept-like_regulatory"/>
</dbReference>
<gene>
    <name evidence="1" type="ORF">METZ01_LOCUS115521</name>
</gene>
<organism evidence="1">
    <name type="scientific">marine metagenome</name>
    <dbReference type="NCBI Taxonomy" id="408172"/>
    <lineage>
        <taxon>unclassified sequences</taxon>
        <taxon>metagenomes</taxon>
        <taxon>ecological metagenomes</taxon>
    </lineage>
</organism>
<dbReference type="InterPro" id="IPR013783">
    <property type="entry name" value="Ig-like_fold"/>
</dbReference>
<dbReference type="AlphaFoldDB" id="A0A381XEQ8"/>
<name>A0A381XEQ8_9ZZZZ</name>
<accession>A0A381XEQ8</accession>
<dbReference type="Gene3D" id="2.60.40.1120">
    <property type="entry name" value="Carboxypeptidase-like, regulatory domain"/>
    <property type="match status" value="1"/>
</dbReference>
<protein>
    <recommendedName>
        <fullName evidence="2">Abnormal spindle-like microcephaly-associated protein ASH domain-containing protein</fullName>
    </recommendedName>
</protein>
<proteinExistence type="predicted"/>
<sequence length="993" mass="106019">TGQLVFGEEMIDFGLVYPDTSASVTIVVANMGATDLTISSMVSNNAAFSPVLTNSSLLAETAAELTVTFAPVDGAVQSGNIVVIHDAPSSPDTLGLFSGGMAYITGVVTNNESGETLDSVTVEAGDDITHTNDVGEYGYYSAPTGLTLVQFMKDGYNNASFSTTLSGGDTITLNAALEPFGINAMYFSGFESGEDQGSSNAVTGATAYAVTDTFVSASGDTILPAAGTAMLVFPDSGGYANNDNIWWTADSAFDIGGLMGGLYMDLDINIDTEADYDFFYFCILLDNGTAWYDSENGFVSGSTDGWTQHHIDMSWALDMGSETATPVIVFVADGDSIVSGGVFDNISITWNPFFLAPPGHLSAVNYGSSIPLSWEEPAGSGRASYNVGSIDLSAAQPPQRPMVSDDNGILVEQLKGPRDFPIITVYHDYNASSSRSLLGYNVYRAVWPFGDFQLLAYETSTAYEDVSVSAGSYYNYAVSAVYDEGEAWTPGTVNARAGLPVVVTDEAYGGEDFEADDFVWENWEAFYSSTAAVWAVGDSAAADSAFGPGGMSPPSHSNFAFITDGRGDGNDFTTFLLSPFFDFIDNFTAIVRLSGYAQVYGNFAYNNTAQLLVRSDMGPWEVAIDFGYDHLDGWGNYSATIGDIVSGRDKAQLALLYTHTGGLNSGNGNGVAFDDLIFETIPGPHNLMLTPTTTDITLSWSHPDSTSFAATRDPQPALSSTSAMDTDGIVDFSSSRDLTCFNPNNMLYYWWGMGEGSGIWSATEFDADTVPLLSVTVDYRNTPFTINSNLEIEVMIAAADTLDSLVQMMDTIFHSYETILTGAVEGNEAFTVTLSDTFYNAPGKAVFVMIRGRTPAVWEINGADTTYLIAPFFRSDDGASWSGMSGQVDSLGGIYVIGGEGFGLPDWVDFSIELCADVPPPDMSYNVYKDHNLLAENLETTTLVDNNGSVTIESCYWVHGVVPKTFNTGITALNVLHETDPSNTACASLINSP</sequence>
<reference evidence="1" key="1">
    <citation type="submission" date="2018-05" db="EMBL/GenBank/DDBJ databases">
        <authorList>
            <person name="Lanie J.A."/>
            <person name="Ng W.-L."/>
            <person name="Kazmierczak K.M."/>
            <person name="Andrzejewski T.M."/>
            <person name="Davidsen T.M."/>
            <person name="Wayne K.J."/>
            <person name="Tettelin H."/>
            <person name="Glass J.I."/>
            <person name="Rusch D."/>
            <person name="Podicherti R."/>
            <person name="Tsui H.-C.T."/>
            <person name="Winkler M.E."/>
        </authorList>
    </citation>
    <scope>NUCLEOTIDE SEQUENCE</scope>
</reference>
<dbReference type="Gene3D" id="2.60.40.10">
    <property type="entry name" value="Immunoglobulins"/>
    <property type="match status" value="2"/>
</dbReference>
<dbReference type="SUPFAM" id="SSF49464">
    <property type="entry name" value="Carboxypeptidase regulatory domain-like"/>
    <property type="match status" value="1"/>
</dbReference>